<dbReference type="Proteomes" id="UP001164439">
    <property type="component" value="Chromosome"/>
</dbReference>
<name>A0ABY7KA54_9ACTN</name>
<proteinExistence type="predicted"/>
<organism evidence="1 2">
    <name type="scientific">Streptomyces cinnabarinus</name>
    <dbReference type="NCBI Taxonomy" id="67287"/>
    <lineage>
        <taxon>Bacteria</taxon>
        <taxon>Bacillati</taxon>
        <taxon>Actinomycetota</taxon>
        <taxon>Actinomycetes</taxon>
        <taxon>Kitasatosporales</taxon>
        <taxon>Streptomycetaceae</taxon>
        <taxon>Streptomyces</taxon>
    </lineage>
</organism>
<gene>
    <name evidence="1" type="ORF">STRCI_001302</name>
</gene>
<dbReference type="EMBL" id="CP114413">
    <property type="protein sequence ID" value="WAZ20202.1"/>
    <property type="molecule type" value="Genomic_DNA"/>
</dbReference>
<accession>A0ABY7KA54</accession>
<sequence>MPKPRRSRTVQPPARAAALPRHGGLAVPWITGWFDGRPYFGVNFPVRRSQAVTYRLCQFCRQPLGRRIGLVVRPADTSAGYVDEPGMHPECLDYAVAVCPMLNGAMDHYRSGPPATVAGLLASTPARAGKPAEAYEAWFITPSGYEIAYAADGMVLGIRLDVPVLMKRPVRAAAHPRLTDEHAALLRQVLALESSPEGLTTP</sequence>
<keyword evidence="2" id="KW-1185">Reference proteome</keyword>
<evidence type="ECO:0000313" key="1">
    <source>
        <dbReference type="EMBL" id="WAZ20202.1"/>
    </source>
</evidence>
<reference evidence="1" key="1">
    <citation type="submission" date="2022-12" db="EMBL/GenBank/DDBJ databases">
        <authorList>
            <person name="Ruckert C."/>
            <person name="Busche T."/>
            <person name="Kalinowski J."/>
            <person name="Wittmann C."/>
        </authorList>
    </citation>
    <scope>NUCLEOTIDE SEQUENCE</scope>
    <source>
        <strain evidence="1">DSM 40467</strain>
    </source>
</reference>
<dbReference type="RefSeq" id="WP_269657890.1">
    <property type="nucleotide sequence ID" value="NZ_CP114413.1"/>
</dbReference>
<protein>
    <submittedName>
        <fullName evidence="1">Cell envelope biogenesis protein OmpA</fullName>
    </submittedName>
</protein>
<evidence type="ECO:0000313" key="2">
    <source>
        <dbReference type="Proteomes" id="UP001164439"/>
    </source>
</evidence>